<dbReference type="Proteomes" id="UP001589838">
    <property type="component" value="Unassembled WGS sequence"/>
</dbReference>
<evidence type="ECO:0000313" key="11">
    <source>
        <dbReference type="EMBL" id="MFC0472662.1"/>
    </source>
</evidence>
<keyword evidence="3 9" id="KW-0813">Transport</keyword>
<comment type="subcellular location">
    <subcellularLocation>
        <location evidence="1">Membrane</location>
        <topology evidence="1">Multi-pass membrane protein</topology>
    </subcellularLocation>
</comment>
<dbReference type="InterPro" id="IPR000515">
    <property type="entry name" value="MetI-like"/>
</dbReference>
<comment type="function">
    <text evidence="8">Part of the ABC transporter complex CysAWTP (TC 3.A.1.6.1) involved in sulfate/thiosulfate import. Probably responsible for the translocation of the substrate across the membrane.</text>
</comment>
<sequence>MEKKLALKWKQHSILPGFGLSLGFTMMYLGFIILLPLSMIFINTLAMDWNSFWNTITEPRVMASYRLSFGAAFAAAAINAVFGLLIAWVLVRYQFPGKRFIDGLVDLPFALPTAVAGIALTSLYATTGWIGQYLEILGIRVAFTPLGVVLALTFIGLPFVVRMVQPVLQNLEKEVEEAAASLGANRFHTFTKVIFPEVIPALLTGFALAFARALGEYGSVVFISGNMPMSTEITPLLIMTKLEQYDYAGATAIAAVMLIVSFLLLLLINLLQWWANKRHIRD</sequence>
<name>A0ABV6KH58_9BACI</name>
<dbReference type="PROSITE" id="PS50928">
    <property type="entry name" value="ABC_TM1"/>
    <property type="match status" value="1"/>
</dbReference>
<dbReference type="InterPro" id="IPR035906">
    <property type="entry name" value="MetI-like_sf"/>
</dbReference>
<dbReference type="CDD" id="cd06261">
    <property type="entry name" value="TM_PBP2"/>
    <property type="match status" value="1"/>
</dbReference>
<proteinExistence type="inferred from homology"/>
<feature type="transmembrane region" description="Helical" evidence="9">
    <location>
        <begin position="247"/>
        <end position="271"/>
    </location>
</feature>
<evidence type="ECO:0000256" key="5">
    <source>
        <dbReference type="ARBA" id="ARBA00022989"/>
    </source>
</evidence>
<comment type="caution">
    <text evidence="11">The sequence shown here is derived from an EMBL/GenBank/DDBJ whole genome shotgun (WGS) entry which is preliminary data.</text>
</comment>
<evidence type="ECO:0000256" key="6">
    <source>
        <dbReference type="ARBA" id="ARBA00023032"/>
    </source>
</evidence>
<organism evidence="11 12">
    <name type="scientific">Halalkalibacter kiskunsagensis</name>
    <dbReference type="NCBI Taxonomy" id="1548599"/>
    <lineage>
        <taxon>Bacteria</taxon>
        <taxon>Bacillati</taxon>
        <taxon>Bacillota</taxon>
        <taxon>Bacilli</taxon>
        <taxon>Bacillales</taxon>
        <taxon>Bacillaceae</taxon>
        <taxon>Halalkalibacter</taxon>
    </lineage>
</organism>
<dbReference type="Pfam" id="PF00528">
    <property type="entry name" value="BPD_transp_1"/>
    <property type="match status" value="1"/>
</dbReference>
<feature type="domain" description="ABC transmembrane type-1" evidence="10">
    <location>
        <begin position="65"/>
        <end position="268"/>
    </location>
</feature>
<feature type="transmembrane region" description="Helical" evidence="9">
    <location>
        <begin position="193"/>
        <end position="214"/>
    </location>
</feature>
<protein>
    <recommendedName>
        <fullName evidence="9">Sulfate transport system permease protein CysT</fullName>
    </recommendedName>
</protein>
<evidence type="ECO:0000256" key="9">
    <source>
        <dbReference type="RuleBase" id="RU366001"/>
    </source>
</evidence>
<comment type="subunit">
    <text evidence="2">The complex is composed of two ATP-binding proteins (CysA), two transmembrane proteins (CysT and CysW) and a solute-binding protein (CysP).</text>
</comment>
<dbReference type="RefSeq" id="WP_335963098.1">
    <property type="nucleotide sequence ID" value="NZ_JAXBLX010000041.1"/>
</dbReference>
<dbReference type="EMBL" id="JBHLUX010000084">
    <property type="protein sequence ID" value="MFC0472662.1"/>
    <property type="molecule type" value="Genomic_DNA"/>
</dbReference>
<evidence type="ECO:0000259" key="10">
    <source>
        <dbReference type="PROSITE" id="PS50928"/>
    </source>
</evidence>
<evidence type="ECO:0000256" key="4">
    <source>
        <dbReference type="ARBA" id="ARBA00022692"/>
    </source>
</evidence>
<dbReference type="InterPro" id="IPR005667">
    <property type="entry name" value="Sulph_transpt2"/>
</dbReference>
<comment type="caution">
    <text evidence="9">Lacks conserved residue(s) required for the propagation of feature annotation.</text>
</comment>
<gene>
    <name evidence="11" type="primary">cysT</name>
    <name evidence="11" type="ORF">ACFFHM_19800</name>
</gene>
<dbReference type="InterPro" id="IPR011865">
    <property type="entry name" value="CysT_permease"/>
</dbReference>
<feature type="transmembrane region" description="Helical" evidence="9">
    <location>
        <begin position="67"/>
        <end position="91"/>
    </location>
</feature>
<dbReference type="Gene3D" id="1.10.3720.10">
    <property type="entry name" value="MetI-like"/>
    <property type="match status" value="1"/>
</dbReference>
<feature type="transmembrane region" description="Helical" evidence="9">
    <location>
        <begin position="20"/>
        <end position="47"/>
    </location>
</feature>
<keyword evidence="7 9" id="KW-0472">Membrane</keyword>
<accession>A0ABV6KH58</accession>
<feature type="transmembrane region" description="Helical" evidence="9">
    <location>
        <begin position="103"/>
        <end position="125"/>
    </location>
</feature>
<keyword evidence="5 9" id="KW-1133">Transmembrane helix</keyword>
<evidence type="ECO:0000256" key="1">
    <source>
        <dbReference type="ARBA" id="ARBA00004141"/>
    </source>
</evidence>
<dbReference type="PANTHER" id="PTHR30406:SF8">
    <property type="entry name" value="SULFATE TRANSPORT SYSTEM PERMEASE PROTEIN CYST"/>
    <property type="match status" value="1"/>
</dbReference>
<keyword evidence="4 9" id="KW-0812">Transmembrane</keyword>
<dbReference type="NCBIfam" id="TIGR02139">
    <property type="entry name" value="permease_CysT"/>
    <property type="match status" value="1"/>
</dbReference>
<keyword evidence="12" id="KW-1185">Reference proteome</keyword>
<dbReference type="SUPFAM" id="SSF161098">
    <property type="entry name" value="MetI-like"/>
    <property type="match status" value="1"/>
</dbReference>
<comment type="similarity">
    <text evidence="9">Belongs to the binding-protein-dependent transport system permease family. CysTW subfamily.</text>
</comment>
<evidence type="ECO:0000313" key="12">
    <source>
        <dbReference type="Proteomes" id="UP001589838"/>
    </source>
</evidence>
<evidence type="ECO:0000256" key="7">
    <source>
        <dbReference type="ARBA" id="ARBA00023136"/>
    </source>
</evidence>
<keyword evidence="6 9" id="KW-0764">Sulfate transport</keyword>
<evidence type="ECO:0000256" key="3">
    <source>
        <dbReference type="ARBA" id="ARBA00022448"/>
    </source>
</evidence>
<dbReference type="PANTHER" id="PTHR30406">
    <property type="entry name" value="SULFATE TRANSPORT SYSTEM PERMEASE PROTEIN"/>
    <property type="match status" value="1"/>
</dbReference>
<evidence type="ECO:0000256" key="2">
    <source>
        <dbReference type="ARBA" id="ARBA00011779"/>
    </source>
</evidence>
<dbReference type="NCBIfam" id="TIGR00969">
    <property type="entry name" value="3a0106s02"/>
    <property type="match status" value="1"/>
</dbReference>
<feature type="transmembrane region" description="Helical" evidence="9">
    <location>
        <begin position="137"/>
        <end position="161"/>
    </location>
</feature>
<evidence type="ECO:0000256" key="8">
    <source>
        <dbReference type="ARBA" id="ARBA00025323"/>
    </source>
</evidence>
<reference evidence="11 12" key="1">
    <citation type="submission" date="2024-09" db="EMBL/GenBank/DDBJ databases">
        <authorList>
            <person name="Sun Q."/>
            <person name="Mori K."/>
        </authorList>
    </citation>
    <scope>NUCLEOTIDE SEQUENCE [LARGE SCALE GENOMIC DNA]</scope>
    <source>
        <strain evidence="11 12">NCAIM B.02610</strain>
    </source>
</reference>
<comment type="function">
    <text evidence="9">Part of the ABC transporter complex (TC 3.A.1.6.1) involved in sulfate/thiosulfate import.</text>
</comment>